<dbReference type="OrthoDB" id="9776605at2"/>
<proteinExistence type="predicted"/>
<dbReference type="KEGG" id="bcae:A4V03_08990"/>
<gene>
    <name evidence="2" type="ORF">A4V03_08990</name>
</gene>
<evidence type="ECO:0000313" key="3">
    <source>
        <dbReference type="Proteomes" id="UP000092631"/>
    </source>
</evidence>
<dbReference type="InterPro" id="IPR012547">
    <property type="entry name" value="PDDEXK_9"/>
</dbReference>
<feature type="domain" description="AAA-ATPase-like" evidence="1">
    <location>
        <begin position="8"/>
        <end position="204"/>
    </location>
</feature>
<dbReference type="InterPro" id="IPR018631">
    <property type="entry name" value="AAA-ATPase-like_dom"/>
</dbReference>
<dbReference type="AlphaFoldDB" id="A0A1C7H2C9"/>
<dbReference type="PANTHER" id="PTHR34825">
    <property type="entry name" value="CONSERVED PROTEIN, WITH A WEAK D-GALACTARATE DEHYDRATASE/ALTRONATE HYDROLASE DOMAIN"/>
    <property type="match status" value="1"/>
</dbReference>
<reference evidence="3" key="1">
    <citation type="submission" date="2016-04" db="EMBL/GenBank/DDBJ databases">
        <title>Complete Genome Sequences of Twelve Strains of a Stable Defined Moderately Diverse Mouse Microbiota 2 (sDMDMm2).</title>
        <authorList>
            <person name="Uchimura Y."/>
            <person name="Wyss M."/>
            <person name="Brugiroux S."/>
            <person name="Limenitakis J.P."/>
            <person name="Stecher B."/>
            <person name="McCoy K.D."/>
            <person name="Macpherson A.J."/>
        </authorList>
    </citation>
    <scope>NUCLEOTIDE SEQUENCE [LARGE SCALE GENOMIC DNA]</scope>
    <source>
        <strain evidence="3">I48</strain>
    </source>
</reference>
<dbReference type="PANTHER" id="PTHR34825:SF1">
    <property type="entry name" value="AAA-ATPASE-LIKE DOMAIN-CONTAINING PROTEIN"/>
    <property type="match status" value="1"/>
</dbReference>
<evidence type="ECO:0000313" key="2">
    <source>
        <dbReference type="EMBL" id="ANU57687.1"/>
    </source>
</evidence>
<dbReference type="Pfam" id="PF08011">
    <property type="entry name" value="PDDEXK_9"/>
    <property type="match status" value="1"/>
</dbReference>
<dbReference type="GeneID" id="82187273"/>
<name>A0A1C7H2C9_9BACE</name>
<evidence type="ECO:0000259" key="1">
    <source>
        <dbReference type="Pfam" id="PF09820"/>
    </source>
</evidence>
<dbReference type="EMBL" id="CP015401">
    <property type="protein sequence ID" value="ANU57687.1"/>
    <property type="molecule type" value="Genomic_DNA"/>
</dbReference>
<accession>A0A1C7H2C9</accession>
<dbReference type="RefSeq" id="WP_065538665.1">
    <property type="nucleotide sequence ID" value="NZ_CAJUNY010000173.1"/>
</dbReference>
<dbReference type="Pfam" id="PF09820">
    <property type="entry name" value="AAA-ATPase_like"/>
    <property type="match status" value="1"/>
</dbReference>
<organism evidence="2 3">
    <name type="scientific">Bacteroides caecimuris</name>
    <dbReference type="NCBI Taxonomy" id="1796613"/>
    <lineage>
        <taxon>Bacteria</taxon>
        <taxon>Pseudomonadati</taxon>
        <taxon>Bacteroidota</taxon>
        <taxon>Bacteroidia</taxon>
        <taxon>Bacteroidales</taxon>
        <taxon>Bacteroidaceae</taxon>
        <taxon>Bacteroides</taxon>
    </lineage>
</organism>
<dbReference type="Proteomes" id="UP000092631">
    <property type="component" value="Chromosome"/>
</dbReference>
<sequence>MEQVRKLPIGIQTFEKLREGNYLYVDKTAMVYQLASASVPYFLSRPRRFGKSLLLSTFEAYFEGRKDLFQGLAIEKLETEWESYPVFHLDLNARKYETFADLTAMLNQYLERWELKYGTEKQDRSPEERFAYMIEQAYEQTGKQVVVLVDEYDKPLLQALLDESLLSEYRRTLKAFYGVLKSSDRYLRFVFLTGVTKFSQVSVFSDLNQLNDISMKPAYATVCGITKEELVRTFAPEIDALCVKYGESFDEILTRLTLMYDGYHFEETAAGVFNPFSLLNVFDGCKFDHYWFQTGTPTYLVDLLKESDYDLRLLVDGMEVDASAFSEYRAEVGNPLPMIYQSGYLTIKGYDREVYLYTLGFPNDEVRYGFLNFLLPYYTEVSSDATGFHIAKFMRELRNGEVDAFMERLKIFFSGIPYELSDNTERHYQAIFYVVFALLGQFVSTEVRSARGRADAVVKTQDAVYVFEFKLNGSAEEALRQIDDRGYLIPYTLEGRRLVKVGVNFSKETRNIDRYIVEE</sequence>
<keyword evidence="3" id="KW-1185">Reference proteome</keyword>
<protein>
    <submittedName>
        <fullName evidence="2">AAA family ATPase</fullName>
    </submittedName>
</protein>